<sequence length="109" mass="12351">MGGKEVFIKAVLQAIPIDVMQCFALPKTLCQSKLTRGIHWSVWNDLCTSKTDGGMGFRDLLLFNKALLAKQVWRLLSLPDFFLQKFLKLVIIHFSDIMAARIGSYPSFT</sequence>
<evidence type="ECO:0000313" key="2">
    <source>
        <dbReference type="Proteomes" id="UP000325315"/>
    </source>
</evidence>
<reference evidence="2" key="1">
    <citation type="journal article" date="2019" name="Plant Biotechnol. J.">
        <title>Genome sequencing of the Australian wild diploid species Gossypium australe highlights disease resistance and delayed gland morphogenesis.</title>
        <authorList>
            <person name="Cai Y."/>
            <person name="Cai X."/>
            <person name="Wang Q."/>
            <person name="Wang P."/>
            <person name="Zhang Y."/>
            <person name="Cai C."/>
            <person name="Xu Y."/>
            <person name="Wang K."/>
            <person name="Zhou Z."/>
            <person name="Wang C."/>
            <person name="Geng S."/>
            <person name="Li B."/>
            <person name="Dong Q."/>
            <person name="Hou Y."/>
            <person name="Wang H."/>
            <person name="Ai P."/>
            <person name="Liu Z."/>
            <person name="Yi F."/>
            <person name="Sun M."/>
            <person name="An G."/>
            <person name="Cheng J."/>
            <person name="Zhang Y."/>
            <person name="Shi Q."/>
            <person name="Xie Y."/>
            <person name="Shi X."/>
            <person name="Chang Y."/>
            <person name="Huang F."/>
            <person name="Chen Y."/>
            <person name="Hong S."/>
            <person name="Mi L."/>
            <person name="Sun Q."/>
            <person name="Zhang L."/>
            <person name="Zhou B."/>
            <person name="Peng R."/>
            <person name="Zhang X."/>
            <person name="Liu F."/>
        </authorList>
    </citation>
    <scope>NUCLEOTIDE SEQUENCE [LARGE SCALE GENOMIC DNA]</scope>
    <source>
        <strain evidence="2">cv. PA1801</strain>
    </source>
</reference>
<dbReference type="EMBL" id="SMMG02000003">
    <property type="protein sequence ID" value="KAA3481355.1"/>
    <property type="molecule type" value="Genomic_DNA"/>
</dbReference>
<dbReference type="PANTHER" id="PTHR33116:SF86">
    <property type="entry name" value="REVERSE TRANSCRIPTASE DOMAIN-CONTAINING PROTEIN"/>
    <property type="match status" value="1"/>
</dbReference>
<dbReference type="AlphaFoldDB" id="A0A5B6WJS9"/>
<evidence type="ECO:0000313" key="1">
    <source>
        <dbReference type="EMBL" id="KAA3481355.1"/>
    </source>
</evidence>
<dbReference type="Proteomes" id="UP000325315">
    <property type="component" value="Unassembled WGS sequence"/>
</dbReference>
<name>A0A5B6WJS9_9ROSI</name>
<dbReference type="GO" id="GO:0003964">
    <property type="term" value="F:RNA-directed DNA polymerase activity"/>
    <property type="evidence" value="ECO:0007669"/>
    <property type="project" value="UniProtKB-KW"/>
</dbReference>
<organism evidence="1 2">
    <name type="scientific">Gossypium australe</name>
    <dbReference type="NCBI Taxonomy" id="47621"/>
    <lineage>
        <taxon>Eukaryota</taxon>
        <taxon>Viridiplantae</taxon>
        <taxon>Streptophyta</taxon>
        <taxon>Embryophyta</taxon>
        <taxon>Tracheophyta</taxon>
        <taxon>Spermatophyta</taxon>
        <taxon>Magnoliopsida</taxon>
        <taxon>eudicotyledons</taxon>
        <taxon>Gunneridae</taxon>
        <taxon>Pentapetalae</taxon>
        <taxon>rosids</taxon>
        <taxon>malvids</taxon>
        <taxon>Malvales</taxon>
        <taxon>Malvaceae</taxon>
        <taxon>Malvoideae</taxon>
        <taxon>Gossypium</taxon>
    </lineage>
</organism>
<keyword evidence="2" id="KW-1185">Reference proteome</keyword>
<gene>
    <name evidence="1" type="ORF">EPI10_021726</name>
</gene>
<keyword evidence="1" id="KW-0808">Transferase</keyword>
<keyword evidence="1" id="KW-0695">RNA-directed DNA polymerase</keyword>
<proteinExistence type="predicted"/>
<comment type="caution">
    <text evidence="1">The sequence shown here is derived from an EMBL/GenBank/DDBJ whole genome shotgun (WGS) entry which is preliminary data.</text>
</comment>
<keyword evidence="1" id="KW-0548">Nucleotidyltransferase</keyword>
<protein>
    <submittedName>
        <fullName evidence="1">Reverse transcriptase</fullName>
    </submittedName>
</protein>
<accession>A0A5B6WJS9</accession>
<dbReference type="PANTHER" id="PTHR33116">
    <property type="entry name" value="REVERSE TRANSCRIPTASE ZINC-BINDING DOMAIN-CONTAINING PROTEIN-RELATED-RELATED"/>
    <property type="match status" value="1"/>
</dbReference>
<dbReference type="OrthoDB" id="1002384at2759"/>